<dbReference type="InterPro" id="IPR029024">
    <property type="entry name" value="TerB-like"/>
</dbReference>
<gene>
    <name evidence="2" type="ORF">ACFO5Q_02065</name>
</gene>
<dbReference type="SUPFAM" id="SSF158682">
    <property type="entry name" value="TerB-like"/>
    <property type="match status" value="1"/>
</dbReference>
<comment type="caution">
    <text evidence="2">The sequence shown here is derived from an EMBL/GenBank/DDBJ whole genome shotgun (WGS) entry which is preliminary data.</text>
</comment>
<dbReference type="CDD" id="cd07176">
    <property type="entry name" value="terB"/>
    <property type="match status" value="1"/>
</dbReference>
<dbReference type="Gene3D" id="1.10.3680.10">
    <property type="entry name" value="TerB-like"/>
    <property type="match status" value="1"/>
</dbReference>
<proteinExistence type="predicted"/>
<protein>
    <submittedName>
        <fullName evidence="2">Tellurite resistance TerB family protein</fullName>
    </submittedName>
</protein>
<dbReference type="Proteomes" id="UP001595776">
    <property type="component" value="Unassembled WGS sequence"/>
</dbReference>
<evidence type="ECO:0000313" key="2">
    <source>
        <dbReference type="EMBL" id="MFC4346630.1"/>
    </source>
</evidence>
<evidence type="ECO:0000313" key="3">
    <source>
        <dbReference type="Proteomes" id="UP001595776"/>
    </source>
</evidence>
<dbReference type="EMBL" id="JBHSCR010000001">
    <property type="protein sequence ID" value="MFC4346630.1"/>
    <property type="molecule type" value="Genomic_DNA"/>
</dbReference>
<dbReference type="RefSeq" id="WP_068148119.1">
    <property type="nucleotide sequence ID" value="NZ_JBHSCR010000001.1"/>
</dbReference>
<reference evidence="3" key="1">
    <citation type="journal article" date="2019" name="Int. J. Syst. Evol. Microbiol.">
        <title>The Global Catalogue of Microorganisms (GCM) 10K type strain sequencing project: providing services to taxonomists for standard genome sequencing and annotation.</title>
        <authorList>
            <consortium name="The Broad Institute Genomics Platform"/>
            <consortium name="The Broad Institute Genome Sequencing Center for Infectious Disease"/>
            <person name="Wu L."/>
            <person name="Ma J."/>
        </authorList>
    </citation>
    <scope>NUCLEOTIDE SEQUENCE [LARGE SCALE GENOMIC DNA]</scope>
    <source>
        <strain evidence="3">CGMCC 1.15304</strain>
    </source>
</reference>
<sequence>MSTISPETALVYAMVTVSASDDEMTDSELNRMTGIIGYLPAFRNYNIERLRTDTNTCIELLQSEEGLDAVLGLIEEAVPASHMDLIYGLACEVAASDGSLSQEELRLLEMMRHYFDIDRLTAAAIERGVAARQKTFS</sequence>
<accession>A0ABV8U7E1</accession>
<feature type="domain" description="Co-chaperone DjlA N-terminal" evidence="1">
    <location>
        <begin position="8"/>
        <end position="122"/>
    </location>
</feature>
<organism evidence="2 3">
    <name type="scientific">Kordiimonas lipolytica</name>
    <dbReference type="NCBI Taxonomy" id="1662421"/>
    <lineage>
        <taxon>Bacteria</taxon>
        <taxon>Pseudomonadati</taxon>
        <taxon>Pseudomonadota</taxon>
        <taxon>Alphaproteobacteria</taxon>
        <taxon>Kordiimonadales</taxon>
        <taxon>Kordiimonadaceae</taxon>
        <taxon>Kordiimonas</taxon>
    </lineage>
</organism>
<dbReference type="InterPro" id="IPR007791">
    <property type="entry name" value="DjlA_N"/>
</dbReference>
<keyword evidence="3" id="KW-1185">Reference proteome</keyword>
<evidence type="ECO:0000259" key="1">
    <source>
        <dbReference type="Pfam" id="PF05099"/>
    </source>
</evidence>
<dbReference type="Pfam" id="PF05099">
    <property type="entry name" value="TerB"/>
    <property type="match status" value="1"/>
</dbReference>
<name>A0ABV8U7E1_9PROT</name>